<dbReference type="EMBL" id="BRXZ01002765">
    <property type="protein sequence ID" value="GMH69725.1"/>
    <property type="molecule type" value="Genomic_DNA"/>
</dbReference>
<feature type="compositionally biased region" description="Polar residues" evidence="1">
    <location>
        <begin position="1"/>
        <end position="10"/>
    </location>
</feature>
<evidence type="ECO:0000256" key="1">
    <source>
        <dbReference type="SAM" id="MobiDB-lite"/>
    </source>
</evidence>
<comment type="caution">
    <text evidence="2">The sequence shown here is derived from an EMBL/GenBank/DDBJ whole genome shotgun (WGS) entry which is preliminary data.</text>
</comment>
<reference evidence="2" key="1">
    <citation type="submission" date="2022-07" db="EMBL/GenBank/DDBJ databases">
        <title>Genome analysis of Parmales, a sister group of diatoms, reveals the evolutionary specialization of diatoms from phago-mixotrophs to photoautotrophs.</title>
        <authorList>
            <person name="Ban H."/>
            <person name="Sato S."/>
            <person name="Yoshikawa S."/>
            <person name="Kazumasa Y."/>
            <person name="Nakamura Y."/>
            <person name="Ichinomiya M."/>
            <person name="Saitoh K."/>
            <person name="Sato N."/>
            <person name="Blanc-Mathieu R."/>
            <person name="Endo H."/>
            <person name="Kuwata A."/>
            <person name="Ogata H."/>
        </authorList>
    </citation>
    <scope>NUCLEOTIDE SEQUENCE</scope>
</reference>
<dbReference type="OrthoDB" id="205308at2759"/>
<protein>
    <submittedName>
        <fullName evidence="2">Uncharacterized protein</fullName>
    </submittedName>
</protein>
<name>A0A9W7E990_9STRA</name>
<feature type="non-terminal residue" evidence="2">
    <location>
        <position position="1"/>
    </location>
</feature>
<evidence type="ECO:0000313" key="2">
    <source>
        <dbReference type="EMBL" id="GMH69725.1"/>
    </source>
</evidence>
<feature type="compositionally biased region" description="Low complexity" evidence="1">
    <location>
        <begin position="17"/>
        <end position="33"/>
    </location>
</feature>
<gene>
    <name evidence="2" type="ORF">TrRE_jg3709</name>
</gene>
<keyword evidence="3" id="KW-1185">Reference proteome</keyword>
<proteinExistence type="predicted"/>
<feature type="region of interest" description="Disordered" evidence="1">
    <location>
        <begin position="1"/>
        <end position="55"/>
    </location>
</feature>
<organism evidence="2 3">
    <name type="scientific">Triparma retinervis</name>
    <dbReference type="NCBI Taxonomy" id="2557542"/>
    <lineage>
        <taxon>Eukaryota</taxon>
        <taxon>Sar</taxon>
        <taxon>Stramenopiles</taxon>
        <taxon>Ochrophyta</taxon>
        <taxon>Bolidophyceae</taxon>
        <taxon>Parmales</taxon>
        <taxon>Triparmaceae</taxon>
        <taxon>Triparma</taxon>
    </lineage>
</organism>
<accession>A0A9W7E990</accession>
<sequence>RTKSGAISSISSHARKVLSSSSSSSTKAVISQSPSVQAAVDATPEAEDETLDTTSPHIRKGLVDHSLDDTWLDKLISALLVRLSQVFGSKY</sequence>
<dbReference type="Proteomes" id="UP001165082">
    <property type="component" value="Unassembled WGS sequence"/>
</dbReference>
<dbReference type="AlphaFoldDB" id="A0A9W7E990"/>
<evidence type="ECO:0000313" key="3">
    <source>
        <dbReference type="Proteomes" id="UP001165082"/>
    </source>
</evidence>